<organism evidence="3 4">
    <name type="scientific">Paenibacillus phyllosphaerae</name>
    <dbReference type="NCBI Taxonomy" id="274593"/>
    <lineage>
        <taxon>Bacteria</taxon>
        <taxon>Bacillati</taxon>
        <taxon>Bacillota</taxon>
        <taxon>Bacilli</taxon>
        <taxon>Bacillales</taxon>
        <taxon>Paenibacillaceae</taxon>
        <taxon>Paenibacillus</taxon>
    </lineage>
</organism>
<dbReference type="SMART" id="SM00829">
    <property type="entry name" value="PKS_ER"/>
    <property type="match status" value="1"/>
</dbReference>
<proteinExistence type="predicted"/>
<dbReference type="InterPro" id="IPR013149">
    <property type="entry name" value="ADH-like_C"/>
</dbReference>
<feature type="domain" description="Enoyl reductase (ER)" evidence="2">
    <location>
        <begin position="15"/>
        <end position="330"/>
    </location>
</feature>
<dbReference type="Pfam" id="PF08240">
    <property type="entry name" value="ADH_N"/>
    <property type="match status" value="1"/>
</dbReference>
<dbReference type="Gene3D" id="3.40.50.720">
    <property type="entry name" value="NAD(P)-binding Rossmann-like Domain"/>
    <property type="match status" value="1"/>
</dbReference>
<dbReference type="SUPFAM" id="SSF51735">
    <property type="entry name" value="NAD(P)-binding Rossmann-fold domains"/>
    <property type="match status" value="1"/>
</dbReference>
<dbReference type="InterPro" id="IPR011032">
    <property type="entry name" value="GroES-like_sf"/>
</dbReference>
<dbReference type="EMBL" id="JACHXK010000007">
    <property type="protein sequence ID" value="MBB3111474.1"/>
    <property type="molecule type" value="Genomic_DNA"/>
</dbReference>
<accession>A0A7W5AZS8</accession>
<dbReference type="Gene3D" id="3.90.180.10">
    <property type="entry name" value="Medium-chain alcohol dehydrogenases, catalytic domain"/>
    <property type="match status" value="1"/>
</dbReference>
<comment type="caution">
    <text evidence="3">The sequence shown here is derived from an EMBL/GenBank/DDBJ whole genome shotgun (WGS) entry which is preliminary data.</text>
</comment>
<dbReference type="SUPFAM" id="SSF50129">
    <property type="entry name" value="GroES-like"/>
    <property type="match status" value="1"/>
</dbReference>
<dbReference type="GO" id="GO:0016491">
    <property type="term" value="F:oxidoreductase activity"/>
    <property type="evidence" value="ECO:0007669"/>
    <property type="project" value="InterPro"/>
</dbReference>
<reference evidence="3 4" key="1">
    <citation type="submission" date="2020-08" db="EMBL/GenBank/DDBJ databases">
        <title>Genomic Encyclopedia of Type Strains, Phase III (KMG-III): the genomes of soil and plant-associated and newly described type strains.</title>
        <authorList>
            <person name="Whitman W."/>
        </authorList>
    </citation>
    <scope>NUCLEOTIDE SEQUENCE [LARGE SCALE GENOMIC DNA]</scope>
    <source>
        <strain evidence="3 4">CECT 5862</strain>
    </source>
</reference>
<name>A0A7W5AZS8_9BACL</name>
<dbReference type="InterPro" id="IPR036291">
    <property type="entry name" value="NAD(P)-bd_dom_sf"/>
</dbReference>
<dbReference type="Proteomes" id="UP000570361">
    <property type="component" value="Unassembled WGS sequence"/>
</dbReference>
<dbReference type="PANTHER" id="PTHR44154:SF1">
    <property type="entry name" value="QUINONE OXIDOREDUCTASE"/>
    <property type="match status" value="1"/>
</dbReference>
<dbReference type="InterPro" id="IPR020843">
    <property type="entry name" value="ER"/>
</dbReference>
<protein>
    <submittedName>
        <fullName evidence="3">NADPH:quinone reductase-like Zn-dependent oxidoreductase</fullName>
    </submittedName>
</protein>
<keyword evidence="4" id="KW-1185">Reference proteome</keyword>
<dbReference type="Pfam" id="PF00107">
    <property type="entry name" value="ADH_zinc_N"/>
    <property type="match status" value="1"/>
</dbReference>
<sequence length="332" mass="35100">MENATMQAVVLDRPGTPDTMRLTELPIPEPGPGEIRIRVRAASLNPVDYKVAAGGHPNWTYPFVPGVDAAGVVDAVGDGVSEWKAGDRVVYHGDLSKPGGFAEYAITTAHTAAAIPEGLSFESAASFPCAGLTAYQALVRKMRLVSGQSIFIHAGAGGVGGYAIQLARVLGASQIVTSASPGNFDYVRSLGADAVIDYHTENVHDRIMALTNGRGVDCILNTINRKTAQEDLSLLAFGGQLTCIAGAPEVVADFQPSWKTFTVHKLMLGGAHGSGDRSAQEDLARMADEIMALLLNGSVDPMISETIQLDQVPEALMRLSQRHVRGKIVVTP</sequence>
<evidence type="ECO:0000256" key="1">
    <source>
        <dbReference type="ARBA" id="ARBA00022857"/>
    </source>
</evidence>
<evidence type="ECO:0000259" key="2">
    <source>
        <dbReference type="SMART" id="SM00829"/>
    </source>
</evidence>
<evidence type="ECO:0000313" key="3">
    <source>
        <dbReference type="EMBL" id="MBB3111474.1"/>
    </source>
</evidence>
<dbReference type="RefSeq" id="WP_246427716.1">
    <property type="nucleotide sequence ID" value="NZ_JACHXK010000007.1"/>
</dbReference>
<evidence type="ECO:0000313" key="4">
    <source>
        <dbReference type="Proteomes" id="UP000570361"/>
    </source>
</evidence>
<dbReference type="AlphaFoldDB" id="A0A7W5AZS8"/>
<keyword evidence="1" id="KW-0521">NADP</keyword>
<dbReference type="CDD" id="cd08271">
    <property type="entry name" value="MDR5"/>
    <property type="match status" value="1"/>
</dbReference>
<dbReference type="PANTHER" id="PTHR44154">
    <property type="entry name" value="QUINONE OXIDOREDUCTASE"/>
    <property type="match status" value="1"/>
</dbReference>
<dbReference type="InterPro" id="IPR013154">
    <property type="entry name" value="ADH-like_N"/>
</dbReference>
<gene>
    <name evidence="3" type="ORF">FHS18_003542</name>
</gene>
<dbReference type="InterPro" id="IPR051603">
    <property type="entry name" value="Zinc-ADH_QOR/CCCR"/>
</dbReference>